<dbReference type="SUPFAM" id="SSF46689">
    <property type="entry name" value="Homeodomain-like"/>
    <property type="match status" value="1"/>
</dbReference>
<dbReference type="Pfam" id="PF00440">
    <property type="entry name" value="TetR_N"/>
    <property type="match status" value="1"/>
</dbReference>
<feature type="domain" description="HTH tetR-type" evidence="3">
    <location>
        <begin position="1"/>
        <end position="61"/>
    </location>
</feature>
<accession>A0A099L4R7</accession>
<keyword evidence="1 2" id="KW-0238">DNA-binding</keyword>
<evidence type="ECO:0000313" key="4">
    <source>
        <dbReference type="EMBL" id="KGJ97102.1"/>
    </source>
</evidence>
<dbReference type="AlphaFoldDB" id="A0A099L4R7"/>
<dbReference type="Pfam" id="PF17939">
    <property type="entry name" value="TetR_C_30"/>
    <property type="match status" value="1"/>
</dbReference>
<dbReference type="OrthoDB" id="2356263at2"/>
<evidence type="ECO:0000256" key="1">
    <source>
        <dbReference type="ARBA" id="ARBA00023125"/>
    </source>
</evidence>
<sequence>MSTKNKILDAADVLFADKGFNGTSLREITSQANVNLAAVNYHFGSKKELIKAVMSRYMDELSPQLESALSLICHAETKPNLHEVFSAFIEPLLNLNEFKENGTSTFLQLLGRGYTDSQGFLRWFLTTQYPNVFTNFTKAVKIAYPELSTEEMFWRLHFTMGTIVFTMSSSEALIDIAQNDFDNKLDIAGVIERVIPYVAAGVAAPISKIHNQVMSS</sequence>
<dbReference type="SUPFAM" id="SSF48498">
    <property type="entry name" value="Tetracyclin repressor-like, C-terminal domain"/>
    <property type="match status" value="1"/>
</dbReference>
<dbReference type="InterPro" id="IPR050109">
    <property type="entry name" value="HTH-type_TetR-like_transc_reg"/>
</dbReference>
<organism evidence="4 5">
    <name type="scientific">Colwellia psychrerythraea</name>
    <name type="common">Vibrio psychroerythus</name>
    <dbReference type="NCBI Taxonomy" id="28229"/>
    <lineage>
        <taxon>Bacteria</taxon>
        <taxon>Pseudomonadati</taxon>
        <taxon>Pseudomonadota</taxon>
        <taxon>Gammaproteobacteria</taxon>
        <taxon>Alteromonadales</taxon>
        <taxon>Colwelliaceae</taxon>
        <taxon>Colwellia</taxon>
    </lineage>
</organism>
<dbReference type="InterPro" id="IPR023772">
    <property type="entry name" value="DNA-bd_HTH_TetR-type_CS"/>
</dbReference>
<dbReference type="PRINTS" id="PR00455">
    <property type="entry name" value="HTHTETR"/>
</dbReference>
<reference evidence="4 5" key="1">
    <citation type="submission" date="2014-08" db="EMBL/GenBank/DDBJ databases">
        <title>Genomic and Phenotypic Diversity of Colwellia psychrerythraea strains from Disparate Marine Basins.</title>
        <authorList>
            <person name="Techtmann S.M."/>
            <person name="Stelling S.C."/>
            <person name="Utturkar S.M."/>
            <person name="Alshibli N."/>
            <person name="Harris A."/>
            <person name="Brown S.D."/>
            <person name="Hazen T.C."/>
        </authorList>
    </citation>
    <scope>NUCLEOTIDE SEQUENCE [LARGE SCALE GENOMIC DNA]</scope>
    <source>
        <strain evidence="4 5">GAB14E</strain>
    </source>
</reference>
<dbReference type="InterPro" id="IPR009057">
    <property type="entry name" value="Homeodomain-like_sf"/>
</dbReference>
<comment type="caution">
    <text evidence="4">The sequence shown here is derived from an EMBL/GenBank/DDBJ whole genome shotgun (WGS) entry which is preliminary data.</text>
</comment>
<proteinExistence type="predicted"/>
<dbReference type="Proteomes" id="UP000029868">
    <property type="component" value="Unassembled WGS sequence"/>
</dbReference>
<dbReference type="PROSITE" id="PS50977">
    <property type="entry name" value="HTH_TETR_2"/>
    <property type="match status" value="1"/>
</dbReference>
<dbReference type="PANTHER" id="PTHR30055:SF235">
    <property type="entry name" value="TRANSCRIPTIONAL REGULATORY PROTEIN"/>
    <property type="match status" value="1"/>
</dbReference>
<feature type="DNA-binding region" description="H-T-H motif" evidence="2">
    <location>
        <begin position="24"/>
        <end position="43"/>
    </location>
</feature>
<name>A0A099L4R7_COLPS</name>
<dbReference type="InterPro" id="IPR041586">
    <property type="entry name" value="PsrA_TetR_C"/>
</dbReference>
<dbReference type="PANTHER" id="PTHR30055">
    <property type="entry name" value="HTH-TYPE TRANSCRIPTIONAL REGULATOR RUTR"/>
    <property type="match status" value="1"/>
</dbReference>
<dbReference type="Gene3D" id="1.10.357.10">
    <property type="entry name" value="Tetracycline Repressor, domain 2"/>
    <property type="match status" value="1"/>
</dbReference>
<dbReference type="GO" id="GO:0003700">
    <property type="term" value="F:DNA-binding transcription factor activity"/>
    <property type="evidence" value="ECO:0007669"/>
    <property type="project" value="TreeGrafter"/>
</dbReference>
<dbReference type="InterPro" id="IPR036271">
    <property type="entry name" value="Tet_transcr_reg_TetR-rel_C_sf"/>
</dbReference>
<dbReference type="RefSeq" id="WP_033080848.1">
    <property type="nucleotide sequence ID" value="NZ_JQEC01000004.1"/>
</dbReference>
<dbReference type="InterPro" id="IPR001647">
    <property type="entry name" value="HTH_TetR"/>
</dbReference>
<evidence type="ECO:0000313" key="5">
    <source>
        <dbReference type="Proteomes" id="UP000029868"/>
    </source>
</evidence>
<dbReference type="EMBL" id="JQEC01000004">
    <property type="protein sequence ID" value="KGJ97102.1"/>
    <property type="molecule type" value="Genomic_DNA"/>
</dbReference>
<dbReference type="PROSITE" id="PS01081">
    <property type="entry name" value="HTH_TETR_1"/>
    <property type="match status" value="1"/>
</dbReference>
<evidence type="ECO:0000259" key="3">
    <source>
        <dbReference type="PROSITE" id="PS50977"/>
    </source>
</evidence>
<protein>
    <submittedName>
        <fullName evidence="4">Transcriptional regulator, TetR family</fullName>
    </submittedName>
</protein>
<dbReference type="PATRIC" id="fig|28229.3.peg.735"/>
<dbReference type="GO" id="GO:0000976">
    <property type="term" value="F:transcription cis-regulatory region binding"/>
    <property type="evidence" value="ECO:0007669"/>
    <property type="project" value="TreeGrafter"/>
</dbReference>
<evidence type="ECO:0000256" key="2">
    <source>
        <dbReference type="PROSITE-ProRule" id="PRU00335"/>
    </source>
</evidence>
<gene>
    <name evidence="4" type="ORF">GAB14E_1570</name>
</gene>